<proteinExistence type="predicted"/>
<dbReference type="AlphaFoldDB" id="A0ABD2PQQ8"/>
<dbReference type="Proteomes" id="UP001626550">
    <property type="component" value="Unassembled WGS sequence"/>
</dbReference>
<feature type="non-terminal residue" evidence="2">
    <location>
        <position position="61"/>
    </location>
</feature>
<dbReference type="EMBL" id="JBJKFK010004186">
    <property type="protein sequence ID" value="KAL3309202.1"/>
    <property type="molecule type" value="Genomic_DNA"/>
</dbReference>
<evidence type="ECO:0000256" key="1">
    <source>
        <dbReference type="SAM" id="MobiDB-lite"/>
    </source>
</evidence>
<name>A0ABD2PQQ8_9PLAT</name>
<comment type="caution">
    <text evidence="2">The sequence shown here is derived from an EMBL/GenBank/DDBJ whole genome shotgun (WGS) entry which is preliminary data.</text>
</comment>
<accession>A0ABD2PQQ8</accession>
<evidence type="ECO:0000313" key="3">
    <source>
        <dbReference type="Proteomes" id="UP001626550"/>
    </source>
</evidence>
<protein>
    <submittedName>
        <fullName evidence="2">Uncharacterized protein</fullName>
    </submittedName>
</protein>
<organism evidence="2 3">
    <name type="scientific">Cichlidogyrus casuarinus</name>
    <dbReference type="NCBI Taxonomy" id="1844966"/>
    <lineage>
        <taxon>Eukaryota</taxon>
        <taxon>Metazoa</taxon>
        <taxon>Spiralia</taxon>
        <taxon>Lophotrochozoa</taxon>
        <taxon>Platyhelminthes</taxon>
        <taxon>Monogenea</taxon>
        <taxon>Monopisthocotylea</taxon>
        <taxon>Dactylogyridea</taxon>
        <taxon>Ancyrocephalidae</taxon>
        <taxon>Cichlidogyrus</taxon>
    </lineage>
</organism>
<keyword evidence="3" id="KW-1185">Reference proteome</keyword>
<reference evidence="2 3" key="1">
    <citation type="submission" date="2024-11" db="EMBL/GenBank/DDBJ databases">
        <title>Adaptive evolution of stress response genes in parasites aligns with host niche diversity.</title>
        <authorList>
            <person name="Hahn C."/>
            <person name="Resl P."/>
        </authorList>
    </citation>
    <scope>NUCLEOTIDE SEQUENCE [LARGE SCALE GENOMIC DNA]</scope>
    <source>
        <strain evidence="2">EGGRZ-B1_66</strain>
        <tissue evidence="2">Body</tissue>
    </source>
</reference>
<evidence type="ECO:0000313" key="2">
    <source>
        <dbReference type="EMBL" id="KAL3309202.1"/>
    </source>
</evidence>
<sequence>MVVPPLVNTSTFCSPVLREEVDSSASFGLSIMEPLPLSFREQPDGGQAESCQTTPRINSFP</sequence>
<feature type="compositionally biased region" description="Polar residues" evidence="1">
    <location>
        <begin position="49"/>
        <end position="61"/>
    </location>
</feature>
<gene>
    <name evidence="2" type="ORF">Ciccas_012253</name>
</gene>
<feature type="region of interest" description="Disordered" evidence="1">
    <location>
        <begin position="38"/>
        <end position="61"/>
    </location>
</feature>